<keyword evidence="9" id="KW-1185">Reference proteome</keyword>
<keyword evidence="4" id="KW-0175">Coiled coil</keyword>
<evidence type="ECO:0000256" key="1">
    <source>
        <dbReference type="ARBA" id="ARBA00004123"/>
    </source>
</evidence>
<feature type="domain" description="Beta-catenin-like protein 1 N-terminal" evidence="7">
    <location>
        <begin position="85"/>
        <end position="177"/>
    </location>
</feature>
<organism evidence="8 9">
    <name type="scientific">Clonorchis sinensis</name>
    <name type="common">Chinese liver fluke</name>
    <dbReference type="NCBI Taxonomy" id="79923"/>
    <lineage>
        <taxon>Eukaryota</taxon>
        <taxon>Metazoa</taxon>
        <taxon>Spiralia</taxon>
        <taxon>Lophotrochozoa</taxon>
        <taxon>Platyhelminthes</taxon>
        <taxon>Trematoda</taxon>
        <taxon>Digenea</taxon>
        <taxon>Opisthorchiida</taxon>
        <taxon>Opisthorchiata</taxon>
        <taxon>Opisthorchiidae</taxon>
        <taxon>Clonorchis</taxon>
    </lineage>
</organism>
<dbReference type="EMBL" id="DF142848">
    <property type="protein sequence ID" value="GAA47678.1"/>
    <property type="molecule type" value="Genomic_DNA"/>
</dbReference>
<dbReference type="Gene3D" id="1.25.10.10">
    <property type="entry name" value="Leucine-rich Repeat Variant"/>
    <property type="match status" value="1"/>
</dbReference>
<reference evidence="8" key="1">
    <citation type="journal article" date="2011" name="Genome Biol.">
        <title>The draft genome of the carcinogenic human liver fluke Clonorchis sinensis.</title>
        <authorList>
            <person name="Wang X."/>
            <person name="Chen W."/>
            <person name="Huang Y."/>
            <person name="Sun J."/>
            <person name="Men J."/>
            <person name="Liu H."/>
            <person name="Luo F."/>
            <person name="Guo L."/>
            <person name="Lv X."/>
            <person name="Deng C."/>
            <person name="Zhou C."/>
            <person name="Fan Y."/>
            <person name="Li X."/>
            <person name="Huang L."/>
            <person name="Hu Y."/>
            <person name="Liang C."/>
            <person name="Hu X."/>
            <person name="Xu J."/>
            <person name="Yu X."/>
        </authorList>
    </citation>
    <scope>NUCLEOTIDE SEQUENCE [LARGE SCALE GENOMIC DNA]</scope>
    <source>
        <strain evidence="8">Henan</strain>
    </source>
</reference>
<evidence type="ECO:0000256" key="6">
    <source>
        <dbReference type="SAM" id="MobiDB-lite"/>
    </source>
</evidence>
<dbReference type="PANTHER" id="PTHR14978">
    <property type="entry name" value="BETA-CATENIN-LIKE PROTEIN 1 NUCLEAR ASSOCIATED PROTEIN"/>
    <property type="match status" value="1"/>
</dbReference>
<evidence type="ECO:0000313" key="8">
    <source>
        <dbReference type="EMBL" id="GAA47678.1"/>
    </source>
</evidence>
<feature type="region of interest" description="Disordered" evidence="6">
    <location>
        <begin position="89"/>
        <end position="108"/>
    </location>
</feature>
<dbReference type="PANTHER" id="PTHR14978:SF0">
    <property type="entry name" value="BETA-CATENIN-LIKE PROTEIN 1"/>
    <property type="match status" value="1"/>
</dbReference>
<evidence type="ECO:0000256" key="5">
    <source>
        <dbReference type="ARBA" id="ARBA00023242"/>
    </source>
</evidence>
<reference key="2">
    <citation type="submission" date="2011-10" db="EMBL/GenBank/DDBJ databases">
        <title>The genome and transcriptome sequence of Clonorchis sinensis provide insights into the carcinogenic liver fluke.</title>
        <authorList>
            <person name="Wang X."/>
            <person name="Huang Y."/>
            <person name="Chen W."/>
            <person name="Liu H."/>
            <person name="Guo L."/>
            <person name="Chen Y."/>
            <person name="Luo F."/>
            <person name="Zhou W."/>
            <person name="Sun J."/>
            <person name="Mao Q."/>
            <person name="Liang P."/>
            <person name="Zhou C."/>
            <person name="Tian Y."/>
            <person name="Men J."/>
            <person name="Lv X."/>
            <person name="Huang L."/>
            <person name="Zhou J."/>
            <person name="Hu Y."/>
            <person name="Li R."/>
            <person name="Zhang F."/>
            <person name="Lei H."/>
            <person name="Li X."/>
            <person name="Hu X."/>
            <person name="Liang C."/>
            <person name="Xu J."/>
            <person name="Wu Z."/>
            <person name="Yu X."/>
        </authorList>
    </citation>
    <scope>NUCLEOTIDE SEQUENCE</scope>
    <source>
        <strain>Henan</strain>
    </source>
</reference>
<proteinExistence type="predicted"/>
<evidence type="ECO:0000259" key="7">
    <source>
        <dbReference type="SMART" id="SM01156"/>
    </source>
</evidence>
<evidence type="ECO:0000256" key="3">
    <source>
        <dbReference type="ARBA" id="ARBA00022737"/>
    </source>
</evidence>
<keyword evidence="2" id="KW-0597">Phosphoprotein</keyword>
<evidence type="ECO:0000256" key="4">
    <source>
        <dbReference type="ARBA" id="ARBA00023054"/>
    </source>
</evidence>
<dbReference type="Proteomes" id="UP000008909">
    <property type="component" value="Unassembled WGS sequence"/>
</dbReference>
<dbReference type="InterPro" id="IPR039678">
    <property type="entry name" value="CTNNBL1"/>
</dbReference>
<evidence type="ECO:0000256" key="2">
    <source>
        <dbReference type="ARBA" id="ARBA00022553"/>
    </source>
</evidence>
<sequence length="450" mass="50552">MCAGCEFFERYFYFTPTEAVPSSPSPQLRRSLKPPPPPSLSERPPEDAEYKRPRFSSDMPSAVPSLTHTDVSSYVGHTEEIPRVSNLTGYDIEDEEPNQPTTVGASEVDEATVRRLTLFLEKRALANQEARTKFPDQPKRFMQSEVDLQETLEEMQLKTMNEGTKYEPIVASFLVTCEADDPISLEFMQEDNIVHAIESEAESAYGKAPLYPVVNDSVFGKIVRDLNLPIRVHGECINTKEELVSAWGDGLHNSVDGRGLRELVASPLSNRWLVFPERVFPRIFIRGIQLRCNLLRTRVRSARHGHGGQTILCCGNCGQPESLVHILQSCCITDDAKCARHNRVARKLTKRLGRLGYTVFEESVSFIRPDPIAVRERRATVIDVVIILDGRGVAVCNEKKQKYDDDDDEYSFAIISAGCDVDFLVHQPMIISYRGVCFPQSAKAIVKMGL</sequence>
<dbReference type="InterPro" id="IPR013180">
    <property type="entry name" value="CTNNBL1_N"/>
</dbReference>
<protein>
    <submittedName>
        <fullName evidence="8">Beta-catenin-like protein 1</fullName>
    </submittedName>
</protein>
<evidence type="ECO:0000313" key="9">
    <source>
        <dbReference type="Proteomes" id="UP000008909"/>
    </source>
</evidence>
<keyword evidence="5" id="KW-0539">Nucleus</keyword>
<keyword evidence="3" id="KW-0677">Repeat</keyword>
<dbReference type="Pfam" id="PF08216">
    <property type="entry name" value="CTNNBL"/>
    <property type="match status" value="1"/>
</dbReference>
<accession>G7Y3Z2</accession>
<dbReference type="GO" id="GO:0005681">
    <property type="term" value="C:spliceosomal complex"/>
    <property type="evidence" value="ECO:0007669"/>
    <property type="project" value="TreeGrafter"/>
</dbReference>
<name>G7Y3Z2_CLOSI</name>
<feature type="region of interest" description="Disordered" evidence="6">
    <location>
        <begin position="17"/>
        <end position="82"/>
    </location>
</feature>
<dbReference type="SMART" id="SM01156">
    <property type="entry name" value="DUF1716"/>
    <property type="match status" value="1"/>
</dbReference>
<dbReference type="InterPro" id="IPR011989">
    <property type="entry name" value="ARM-like"/>
</dbReference>
<comment type="subcellular location">
    <subcellularLocation>
        <location evidence="1">Nucleus</location>
    </subcellularLocation>
</comment>
<feature type="compositionally biased region" description="Basic and acidic residues" evidence="6">
    <location>
        <begin position="43"/>
        <end position="52"/>
    </location>
</feature>
<dbReference type="AlphaFoldDB" id="G7Y3Z2"/>
<gene>
    <name evidence="8" type="ORF">CLF_100666</name>
</gene>